<gene>
    <name evidence="1" type="ORF">SDC9_172320</name>
</gene>
<organism evidence="1">
    <name type="scientific">bioreactor metagenome</name>
    <dbReference type="NCBI Taxonomy" id="1076179"/>
    <lineage>
        <taxon>unclassified sequences</taxon>
        <taxon>metagenomes</taxon>
        <taxon>ecological metagenomes</taxon>
    </lineage>
</organism>
<dbReference type="AlphaFoldDB" id="A0A645GE08"/>
<evidence type="ECO:0000313" key="1">
    <source>
        <dbReference type="EMBL" id="MPN24915.1"/>
    </source>
</evidence>
<protein>
    <submittedName>
        <fullName evidence="1">Uncharacterized protein</fullName>
    </submittedName>
</protein>
<proteinExistence type="predicted"/>
<reference evidence="1" key="1">
    <citation type="submission" date="2019-08" db="EMBL/GenBank/DDBJ databases">
        <authorList>
            <person name="Kucharzyk K."/>
            <person name="Murdoch R.W."/>
            <person name="Higgins S."/>
            <person name="Loffler F."/>
        </authorList>
    </citation>
    <scope>NUCLEOTIDE SEQUENCE</scope>
</reference>
<comment type="caution">
    <text evidence="1">The sequence shown here is derived from an EMBL/GenBank/DDBJ whole genome shotgun (WGS) entry which is preliminary data.</text>
</comment>
<dbReference type="EMBL" id="VSSQ01073924">
    <property type="protein sequence ID" value="MPN24915.1"/>
    <property type="molecule type" value="Genomic_DNA"/>
</dbReference>
<sequence length="67" mass="7243">MTKGVVDPFEVVKIEQGEADRAAGTLRAHDLDVQLTLDAGVIEQTGEAVLRNLRAHLTIAAGPDRHR</sequence>
<name>A0A645GE08_9ZZZZ</name>
<accession>A0A645GE08</accession>